<evidence type="ECO:0000256" key="3">
    <source>
        <dbReference type="PROSITE-ProRule" id="PRU10007"/>
    </source>
</evidence>
<dbReference type="RefSeq" id="WP_090080305.1">
    <property type="nucleotide sequence ID" value="NZ_FOMR01000001.1"/>
</dbReference>
<proteinExistence type="inferred from homology"/>
<dbReference type="FunFam" id="3.40.605.10:FF:000026">
    <property type="entry name" value="Aldehyde dehydrogenase, putative"/>
    <property type="match status" value="1"/>
</dbReference>
<evidence type="ECO:0000256" key="1">
    <source>
        <dbReference type="ARBA" id="ARBA00009986"/>
    </source>
</evidence>
<sequence>MSTLVALNPTAQEFVSKPLKMFIGGKWVDALSGRTTEIRNPADGTLITTAAEAEKEDVNFAVIQARKAFEEGSWARMKPNERAKLMLKVADLIEEHSEELAHLDTLDYGQPLSTTLNFPVAAADNFRYYAGWATKITGETHTSSVPGEIFNYTRREPLGVCAGIVPWNAPLMNAVMKITAPLAVGNTVVIKPSEETPISLLRLGELIQEAGIPDGVVNIVTGHGATAGDALASHADVDKIAFTGSTAVGRKIIQNSAVNIKKVTLELGGKSAHVIFSDADYETALQSASNAIFWNSGQVCFAGSRLFVEKGIYDRFLSDLAEYSKNYRIGNGFDESSVIGPLISAKQKKRVLDYMDIGQKEGAEMLIGGEAIEGELDKGHFVKPTVMANVNNDMTIAKEEIFGPVVSAIPFDGEDEMINLANQTDYGLGGGICTTNLKKAHKVANALNTGNIWVNTYNITEPNSPFGGYKQSGIGRENGAASIDSYTEVKNVWIDLN</sequence>
<evidence type="ECO:0000313" key="7">
    <source>
        <dbReference type="Proteomes" id="UP000199474"/>
    </source>
</evidence>
<dbReference type="InterPro" id="IPR029510">
    <property type="entry name" value="Ald_DH_CS_GLU"/>
</dbReference>
<evidence type="ECO:0000313" key="6">
    <source>
        <dbReference type="EMBL" id="SFD43053.1"/>
    </source>
</evidence>
<dbReference type="AlphaFoldDB" id="A0A1I1SGT9"/>
<feature type="active site" evidence="3">
    <location>
        <position position="266"/>
    </location>
</feature>
<evidence type="ECO:0000256" key="2">
    <source>
        <dbReference type="ARBA" id="ARBA00023002"/>
    </source>
</evidence>
<reference evidence="7" key="1">
    <citation type="submission" date="2016-10" db="EMBL/GenBank/DDBJ databases">
        <authorList>
            <person name="Varghese N."/>
            <person name="Submissions S."/>
        </authorList>
    </citation>
    <scope>NUCLEOTIDE SEQUENCE [LARGE SCALE GENOMIC DNA]</scope>
    <source>
        <strain evidence="7">DSM 22530</strain>
    </source>
</reference>
<dbReference type="EMBL" id="FOMR01000001">
    <property type="protein sequence ID" value="SFD43053.1"/>
    <property type="molecule type" value="Genomic_DNA"/>
</dbReference>
<dbReference type="STRING" id="640948.SAMN05216238_101304"/>
<accession>A0A1I1SGT9</accession>
<dbReference type="Gene3D" id="3.40.605.10">
    <property type="entry name" value="Aldehyde Dehydrogenase, Chain A, domain 1"/>
    <property type="match status" value="1"/>
</dbReference>
<dbReference type="GO" id="GO:0016620">
    <property type="term" value="F:oxidoreductase activity, acting on the aldehyde or oxo group of donors, NAD or NADP as acceptor"/>
    <property type="evidence" value="ECO:0007669"/>
    <property type="project" value="InterPro"/>
</dbReference>
<protein>
    <submittedName>
        <fullName evidence="6">Aldehyde dehydrogenase (Acceptor)</fullName>
    </submittedName>
</protein>
<keyword evidence="2 4" id="KW-0560">Oxidoreductase</keyword>
<dbReference type="InterPro" id="IPR016163">
    <property type="entry name" value="Ald_DH_C"/>
</dbReference>
<organism evidence="6 7">
    <name type="scientific">Lentibacillus persicus</name>
    <dbReference type="NCBI Taxonomy" id="640948"/>
    <lineage>
        <taxon>Bacteria</taxon>
        <taxon>Bacillati</taxon>
        <taxon>Bacillota</taxon>
        <taxon>Bacilli</taxon>
        <taxon>Bacillales</taxon>
        <taxon>Bacillaceae</taxon>
        <taxon>Lentibacillus</taxon>
    </lineage>
</organism>
<evidence type="ECO:0000259" key="5">
    <source>
        <dbReference type="Pfam" id="PF00171"/>
    </source>
</evidence>
<dbReference type="Proteomes" id="UP000199474">
    <property type="component" value="Unassembled WGS sequence"/>
</dbReference>
<dbReference type="InterPro" id="IPR016162">
    <property type="entry name" value="Ald_DH_N"/>
</dbReference>
<evidence type="ECO:0000256" key="4">
    <source>
        <dbReference type="RuleBase" id="RU003345"/>
    </source>
</evidence>
<dbReference type="PROSITE" id="PS00687">
    <property type="entry name" value="ALDEHYDE_DEHYDR_GLU"/>
    <property type="match status" value="1"/>
</dbReference>
<feature type="domain" description="Aldehyde dehydrogenase" evidence="5">
    <location>
        <begin position="27"/>
        <end position="492"/>
    </location>
</feature>
<dbReference type="InterPro" id="IPR015590">
    <property type="entry name" value="Aldehyde_DH_dom"/>
</dbReference>
<dbReference type="SUPFAM" id="SSF53720">
    <property type="entry name" value="ALDH-like"/>
    <property type="match status" value="1"/>
</dbReference>
<dbReference type="PANTHER" id="PTHR11699">
    <property type="entry name" value="ALDEHYDE DEHYDROGENASE-RELATED"/>
    <property type="match status" value="1"/>
</dbReference>
<dbReference type="OrthoDB" id="9762913at2"/>
<dbReference type="Pfam" id="PF00171">
    <property type="entry name" value="Aldedh"/>
    <property type="match status" value="1"/>
</dbReference>
<gene>
    <name evidence="6" type="ORF">SAMN05216238_101304</name>
</gene>
<dbReference type="FunFam" id="3.40.605.10:FF:000007">
    <property type="entry name" value="NAD/NADP-dependent betaine aldehyde dehydrogenase"/>
    <property type="match status" value="1"/>
</dbReference>
<dbReference type="FunFam" id="3.40.309.10:FF:000012">
    <property type="entry name" value="Betaine aldehyde dehydrogenase"/>
    <property type="match status" value="1"/>
</dbReference>
<comment type="similarity">
    <text evidence="1 4">Belongs to the aldehyde dehydrogenase family.</text>
</comment>
<dbReference type="Gene3D" id="3.40.309.10">
    <property type="entry name" value="Aldehyde Dehydrogenase, Chain A, domain 2"/>
    <property type="match status" value="1"/>
</dbReference>
<dbReference type="InterPro" id="IPR016161">
    <property type="entry name" value="Ald_DH/histidinol_DH"/>
</dbReference>
<name>A0A1I1SGT9_9BACI</name>
<keyword evidence="7" id="KW-1185">Reference proteome</keyword>